<comment type="caution">
    <text evidence="2">The sequence shown here is derived from an EMBL/GenBank/DDBJ whole genome shotgun (WGS) entry which is preliminary data.</text>
</comment>
<protein>
    <submittedName>
        <fullName evidence="2">Bet1-like protein</fullName>
    </submittedName>
</protein>
<feature type="region of interest" description="Disordered" evidence="1">
    <location>
        <begin position="1"/>
        <end position="32"/>
    </location>
</feature>
<name>A0A2K3N0B7_TRIPR</name>
<dbReference type="EMBL" id="ASHM01014564">
    <property type="protein sequence ID" value="PNX96491.1"/>
    <property type="molecule type" value="Genomic_DNA"/>
</dbReference>
<evidence type="ECO:0000313" key="3">
    <source>
        <dbReference type="Proteomes" id="UP000236291"/>
    </source>
</evidence>
<organism evidence="2 3">
    <name type="scientific">Trifolium pratense</name>
    <name type="common">Red clover</name>
    <dbReference type="NCBI Taxonomy" id="57577"/>
    <lineage>
        <taxon>Eukaryota</taxon>
        <taxon>Viridiplantae</taxon>
        <taxon>Streptophyta</taxon>
        <taxon>Embryophyta</taxon>
        <taxon>Tracheophyta</taxon>
        <taxon>Spermatophyta</taxon>
        <taxon>Magnoliopsida</taxon>
        <taxon>eudicotyledons</taxon>
        <taxon>Gunneridae</taxon>
        <taxon>Pentapetalae</taxon>
        <taxon>rosids</taxon>
        <taxon>fabids</taxon>
        <taxon>Fabales</taxon>
        <taxon>Fabaceae</taxon>
        <taxon>Papilionoideae</taxon>
        <taxon>50 kb inversion clade</taxon>
        <taxon>NPAAA clade</taxon>
        <taxon>Hologalegina</taxon>
        <taxon>IRL clade</taxon>
        <taxon>Trifolieae</taxon>
        <taxon>Trifolium</taxon>
    </lineage>
</organism>
<dbReference type="CDD" id="cd15841">
    <property type="entry name" value="SNARE_Qc"/>
    <property type="match status" value="1"/>
</dbReference>
<accession>A0A2K3N0B7</accession>
<feature type="compositionally biased region" description="Polar residues" evidence="1">
    <location>
        <begin position="22"/>
        <end position="32"/>
    </location>
</feature>
<reference evidence="2 3" key="1">
    <citation type="journal article" date="2014" name="Am. J. Bot.">
        <title>Genome assembly and annotation for red clover (Trifolium pratense; Fabaceae).</title>
        <authorList>
            <person name="Istvanek J."/>
            <person name="Jaros M."/>
            <person name="Krenek A."/>
            <person name="Repkova J."/>
        </authorList>
    </citation>
    <scope>NUCLEOTIDE SEQUENCE [LARGE SCALE GENOMIC DNA]</scope>
    <source>
        <strain evidence="3">cv. Tatra</strain>
        <tissue evidence="2">Young leaves</tissue>
    </source>
</reference>
<reference evidence="2 3" key="2">
    <citation type="journal article" date="2017" name="Front. Plant Sci.">
        <title>Gene Classification and Mining of Molecular Markers Useful in Red Clover (Trifolium pratense) Breeding.</title>
        <authorList>
            <person name="Istvanek J."/>
            <person name="Dluhosova J."/>
            <person name="Dluhos P."/>
            <person name="Patkova L."/>
            <person name="Nedelnik J."/>
            <person name="Repkova J."/>
        </authorList>
    </citation>
    <scope>NUCLEOTIDE SEQUENCE [LARGE SCALE GENOMIC DNA]</scope>
    <source>
        <strain evidence="3">cv. Tatra</strain>
        <tissue evidence="2">Young leaves</tissue>
    </source>
</reference>
<dbReference type="AlphaFoldDB" id="A0A2K3N0B7"/>
<sequence>MSSNSSRGGSYYGGAAPFRSSEGLSTRTAAASSDEIQLRIDPVGDLDDEITGYTMGFFVVNLNPLVPEEGDSCNTKFGRRVAEEIGTEVKSQKDFLEELQMTMAKAQAGVKNNLRRLNRSIVRNENEASQGSTSSVL</sequence>
<evidence type="ECO:0000256" key="1">
    <source>
        <dbReference type="SAM" id="MobiDB-lite"/>
    </source>
</evidence>
<gene>
    <name evidence="2" type="ORF">L195_g019699</name>
</gene>
<dbReference type="STRING" id="57577.A0A2K3N0B7"/>
<evidence type="ECO:0000313" key="2">
    <source>
        <dbReference type="EMBL" id="PNX96491.1"/>
    </source>
</evidence>
<proteinExistence type="predicted"/>
<dbReference type="Proteomes" id="UP000236291">
    <property type="component" value="Unassembled WGS sequence"/>
</dbReference>